<feature type="transmembrane region" description="Helical" evidence="2">
    <location>
        <begin position="618"/>
        <end position="639"/>
    </location>
</feature>
<feature type="transmembrane region" description="Helical" evidence="2">
    <location>
        <begin position="700"/>
        <end position="728"/>
    </location>
</feature>
<proteinExistence type="predicted"/>
<feature type="region of interest" description="Disordered" evidence="1">
    <location>
        <begin position="654"/>
        <end position="681"/>
    </location>
</feature>
<evidence type="ECO:0000313" key="4">
    <source>
        <dbReference type="EMBL" id="CAI3976047.1"/>
    </source>
</evidence>
<feature type="transmembrane region" description="Helical" evidence="2">
    <location>
        <begin position="782"/>
        <end position="798"/>
    </location>
</feature>
<feature type="transmembrane region" description="Helical" evidence="2">
    <location>
        <begin position="480"/>
        <end position="504"/>
    </location>
</feature>
<dbReference type="EMBL" id="CAMXCT010000240">
    <property type="protein sequence ID" value="CAI3976047.1"/>
    <property type="molecule type" value="Genomic_DNA"/>
</dbReference>
<dbReference type="InterPro" id="IPR003864">
    <property type="entry name" value="CSC1/OSCA1-like_7TM"/>
</dbReference>
<feature type="transmembrane region" description="Helical" evidence="2">
    <location>
        <begin position="148"/>
        <end position="175"/>
    </location>
</feature>
<accession>A0A9P1BMJ0</accession>
<sequence length="868" mass="96893">MVISTGVEGLPTALPAALPAALPTALPGLPGLPEVPGLETSTSLSSFNTTEPLEQITVVTCSNLGIAYNRMTKSQAGGFLTSMAMNVLSLLGALLGIYLISRTKRGHRVLVPKKKESEGTIGLPHEWFRDAYRIQFDDMDEISIDGQVVIRLCLLGLKFSAFGTLIACVLIPVYASTSETEDGILRFSMTNVHPDSEDYVFWLIVVGAYLLIFNFFWLIRAEWRHFIKLRQTHFLRRALGKNGLASAQAQFSLMVEKLPSKYQDSRSVLSLFSQIFPRQVFSAVSQRDTLLFYHLRALKKTSDTIVVCKCCQGCVHRQLEKTVQFERKVAQRYRQAGKYVQDFAMDGQVLELRDDLVSQLGIQQVNQFFTFTHLGEANGQNGQTSQSDAAEPAAASGWHRPVLRRSMPLHAEAECAPTSTAFVTLRQLSDRVMAEQIPLFDAGGESDGVEKIVVKPAPEAEAIIWENVQLPLDSILQRRFIGRAICVVGLLFWSIPMTSIQALASKNVLNHLLPNGWLDWMEDNLHIVYSLLVLYLPTVALLAVLVLLPMALQMIAVFVEARKSQTEVAISVMHRNFWFQFFSLWLMVFTSSLLHSFLQIMDHPRCISAILGDSIPKVSVYFTSFVITRIGISLPLLLLRPESLYSLFFWKSTSGKDSQSTETDSDSNSEELGEEAEAEAEPETNPVYCYFASEVTNINIVFVLALMYCVVAPIMMPACFLYFALAFFVYKWLFVHVYTKQYDLMGETWYACFWGLIVGAGFGTISLAGLAAIQKGSKSPECIALWVLTFAIMVFAFHCQKTFMPFCSVLPYRAAVLADETASAEVVHGFASDYYRDPILSEMTEKETREILTPMSDSESEVPCATSP</sequence>
<dbReference type="InterPro" id="IPR045122">
    <property type="entry name" value="Csc1-like"/>
</dbReference>
<keyword evidence="2" id="KW-1133">Transmembrane helix</keyword>
<dbReference type="PANTHER" id="PTHR13018">
    <property type="entry name" value="PROBABLE MEMBRANE PROTEIN DUF221-RELATED"/>
    <property type="match status" value="1"/>
</dbReference>
<dbReference type="GO" id="GO:0005227">
    <property type="term" value="F:calcium-activated cation channel activity"/>
    <property type="evidence" value="ECO:0007669"/>
    <property type="project" value="InterPro"/>
</dbReference>
<comment type="caution">
    <text evidence="4">The sequence shown here is derived from an EMBL/GenBank/DDBJ whole genome shotgun (WGS) entry which is preliminary data.</text>
</comment>
<organism evidence="4">
    <name type="scientific">Cladocopium goreaui</name>
    <dbReference type="NCBI Taxonomy" id="2562237"/>
    <lineage>
        <taxon>Eukaryota</taxon>
        <taxon>Sar</taxon>
        <taxon>Alveolata</taxon>
        <taxon>Dinophyceae</taxon>
        <taxon>Suessiales</taxon>
        <taxon>Symbiodiniaceae</taxon>
        <taxon>Cladocopium</taxon>
    </lineage>
</organism>
<feature type="transmembrane region" description="Helical" evidence="2">
    <location>
        <begin position="748"/>
        <end position="770"/>
    </location>
</feature>
<evidence type="ECO:0000313" key="7">
    <source>
        <dbReference type="Proteomes" id="UP001152797"/>
    </source>
</evidence>
<evidence type="ECO:0000313" key="5">
    <source>
        <dbReference type="EMBL" id="CAL1129422.1"/>
    </source>
</evidence>
<dbReference type="PANTHER" id="PTHR13018:SF5">
    <property type="entry name" value="RE44586P"/>
    <property type="match status" value="1"/>
</dbReference>
<dbReference type="GO" id="GO:0005886">
    <property type="term" value="C:plasma membrane"/>
    <property type="evidence" value="ECO:0007669"/>
    <property type="project" value="TreeGrafter"/>
</dbReference>
<feature type="domain" description="CSC1/OSCA1-like 7TM region" evidence="3">
    <location>
        <begin position="478"/>
        <end position="770"/>
    </location>
</feature>
<evidence type="ECO:0000313" key="6">
    <source>
        <dbReference type="EMBL" id="CAL4763359.1"/>
    </source>
</evidence>
<protein>
    <submittedName>
        <fullName evidence="6">Phosphodiesterase</fullName>
    </submittedName>
</protein>
<dbReference type="EMBL" id="CAMXCT030000240">
    <property type="protein sequence ID" value="CAL4763359.1"/>
    <property type="molecule type" value="Genomic_DNA"/>
</dbReference>
<dbReference type="AlphaFoldDB" id="A0A9P1BMJ0"/>
<evidence type="ECO:0000256" key="1">
    <source>
        <dbReference type="SAM" id="MobiDB-lite"/>
    </source>
</evidence>
<dbReference type="Proteomes" id="UP001152797">
    <property type="component" value="Unassembled WGS sequence"/>
</dbReference>
<feature type="transmembrane region" description="Helical" evidence="2">
    <location>
        <begin position="199"/>
        <end position="219"/>
    </location>
</feature>
<keyword evidence="2" id="KW-0812">Transmembrane</keyword>
<keyword evidence="7" id="KW-1185">Reference proteome</keyword>
<feature type="transmembrane region" description="Helical" evidence="2">
    <location>
        <begin position="577"/>
        <end position="598"/>
    </location>
</feature>
<feature type="transmembrane region" description="Helical" evidence="2">
    <location>
        <begin position="79"/>
        <end position="100"/>
    </location>
</feature>
<dbReference type="EMBL" id="CAMXCT020000240">
    <property type="protein sequence ID" value="CAL1129422.1"/>
    <property type="molecule type" value="Genomic_DNA"/>
</dbReference>
<evidence type="ECO:0000256" key="2">
    <source>
        <dbReference type="SAM" id="Phobius"/>
    </source>
</evidence>
<gene>
    <name evidence="4" type="ORF">C1SCF055_LOCUS4306</name>
</gene>
<evidence type="ECO:0000259" key="3">
    <source>
        <dbReference type="Pfam" id="PF02714"/>
    </source>
</evidence>
<feature type="compositionally biased region" description="Acidic residues" evidence="1">
    <location>
        <begin position="663"/>
        <end position="681"/>
    </location>
</feature>
<keyword evidence="2" id="KW-0472">Membrane</keyword>
<reference evidence="4" key="1">
    <citation type="submission" date="2022-10" db="EMBL/GenBank/DDBJ databases">
        <authorList>
            <person name="Chen Y."/>
            <person name="Dougan E. K."/>
            <person name="Chan C."/>
            <person name="Rhodes N."/>
            <person name="Thang M."/>
        </authorList>
    </citation>
    <scope>NUCLEOTIDE SEQUENCE</scope>
</reference>
<reference evidence="5" key="2">
    <citation type="submission" date="2024-04" db="EMBL/GenBank/DDBJ databases">
        <authorList>
            <person name="Chen Y."/>
            <person name="Shah S."/>
            <person name="Dougan E. K."/>
            <person name="Thang M."/>
            <person name="Chan C."/>
        </authorList>
    </citation>
    <scope>NUCLEOTIDE SEQUENCE [LARGE SCALE GENOMIC DNA]</scope>
</reference>
<feature type="transmembrane region" description="Helical" evidence="2">
    <location>
        <begin position="527"/>
        <end position="556"/>
    </location>
</feature>
<dbReference type="OrthoDB" id="419207at2759"/>
<name>A0A9P1BMJ0_9DINO</name>
<dbReference type="Pfam" id="PF02714">
    <property type="entry name" value="RSN1_7TM"/>
    <property type="match status" value="1"/>
</dbReference>